<organism evidence="2 3">
    <name type="scientific">Nitrospira tepida</name>
    <dbReference type="NCBI Taxonomy" id="2973512"/>
    <lineage>
        <taxon>Bacteria</taxon>
        <taxon>Pseudomonadati</taxon>
        <taxon>Nitrospirota</taxon>
        <taxon>Nitrospiria</taxon>
        <taxon>Nitrospirales</taxon>
        <taxon>Nitrospiraceae</taxon>
        <taxon>Nitrospira</taxon>
    </lineage>
</organism>
<dbReference type="CDD" id="cd02440">
    <property type="entry name" value="AdoMet_MTases"/>
    <property type="match status" value="1"/>
</dbReference>
<dbReference type="KEGG" id="nti:DNFV4_02629"/>
<dbReference type="Proteomes" id="UP001179121">
    <property type="component" value="Chromosome"/>
</dbReference>
<accession>A0AA86N031</accession>
<name>A0AA86N031_9BACT</name>
<dbReference type="GO" id="GO:0008168">
    <property type="term" value="F:methyltransferase activity"/>
    <property type="evidence" value="ECO:0007669"/>
    <property type="project" value="UniProtKB-KW"/>
</dbReference>
<dbReference type="SUPFAM" id="SSF53335">
    <property type="entry name" value="S-adenosyl-L-methionine-dependent methyltransferases"/>
    <property type="match status" value="1"/>
</dbReference>
<dbReference type="GO" id="GO:0032259">
    <property type="term" value="P:methylation"/>
    <property type="evidence" value="ECO:0007669"/>
    <property type="project" value="UniProtKB-KW"/>
</dbReference>
<evidence type="ECO:0000313" key="2">
    <source>
        <dbReference type="EMBL" id="CAI4032201.1"/>
    </source>
</evidence>
<dbReference type="InterPro" id="IPR041698">
    <property type="entry name" value="Methyltransf_25"/>
</dbReference>
<proteinExistence type="predicted"/>
<dbReference type="PANTHER" id="PTHR42912">
    <property type="entry name" value="METHYLTRANSFERASE"/>
    <property type="match status" value="1"/>
</dbReference>
<protein>
    <submittedName>
        <fullName evidence="2">Methyltransferase domain-containing protein</fullName>
    </submittedName>
</protein>
<dbReference type="InterPro" id="IPR029063">
    <property type="entry name" value="SAM-dependent_MTases_sf"/>
</dbReference>
<dbReference type="Gene3D" id="3.40.50.150">
    <property type="entry name" value="Vaccinia Virus protein VP39"/>
    <property type="match status" value="1"/>
</dbReference>
<keyword evidence="2" id="KW-0808">Transferase</keyword>
<gene>
    <name evidence="2" type="ORF">DNFV4_02629</name>
</gene>
<evidence type="ECO:0000259" key="1">
    <source>
        <dbReference type="Pfam" id="PF13649"/>
    </source>
</evidence>
<evidence type="ECO:0000313" key="3">
    <source>
        <dbReference type="Proteomes" id="UP001179121"/>
    </source>
</evidence>
<keyword evidence="3" id="KW-1185">Reference proteome</keyword>
<sequence>MRGPRSSISYFSLHISHFTFLISVSHPVTGTELQEAIADHLFWWDLRPFTSDRDYERWQRERLQAADLHQLNLLAEARHRNPCEAEPDLAFYEFAAQPRIYPVLYSQRFDYYLTVGAAMLPRLDQSRLVLDFGCGLGILTTLYARQYPTVSFVGLDRSPGSIAVARERTAALGLKNLTFMALDPDRESFTGSYDTVVSSHSLFQSEQDPGLPSRSWDSFARAVDPAAQQAFEARTGLGRRLDWIVSLLAPAGRLLLFEKARHLGRRIGLQRALAGRGLACVDPSLPLHYLSVEEPTDDGPLFVLSRHGDHAAIYPWDESPERTDGDHHFICKGVAAESVWSRLPRRRVTRSLLFKPPGLSSGQLEWGRSDRLRYLSLARASGARGLWVGLPGPDDELDGSLFRSVASADTITSEHLQRLDELLAARGLEDDPSLVPLYENHTAAAQLLWSELPAKTRLKEYDSPLPAGRHLHIELGRTGDLSYLYCANTFDQRQLVLVESDRQSLLEQYFEELTSRTALSAPVSGHPTGPSR</sequence>
<reference evidence="2" key="1">
    <citation type="submission" date="2022-10" db="EMBL/GenBank/DDBJ databases">
        <authorList>
            <person name="Koch H."/>
        </authorList>
    </citation>
    <scope>NUCLEOTIDE SEQUENCE</scope>
    <source>
        <strain evidence="2">DNF</strain>
    </source>
</reference>
<dbReference type="Pfam" id="PF13649">
    <property type="entry name" value="Methyltransf_25"/>
    <property type="match status" value="1"/>
</dbReference>
<dbReference type="InterPro" id="IPR050508">
    <property type="entry name" value="Methyltransf_Superfamily"/>
</dbReference>
<feature type="domain" description="Methyltransferase" evidence="1">
    <location>
        <begin position="129"/>
        <end position="205"/>
    </location>
</feature>
<dbReference type="EMBL" id="OX365700">
    <property type="protein sequence ID" value="CAI4032201.1"/>
    <property type="molecule type" value="Genomic_DNA"/>
</dbReference>
<dbReference type="AlphaFoldDB" id="A0AA86N031"/>
<keyword evidence="2" id="KW-0489">Methyltransferase</keyword>